<gene>
    <name evidence="2" type="ORF">FHU36_005790</name>
</gene>
<feature type="signal peptide" evidence="1">
    <location>
        <begin position="1"/>
        <end position="30"/>
    </location>
</feature>
<dbReference type="Proteomes" id="UP000583800">
    <property type="component" value="Unassembled WGS sequence"/>
</dbReference>
<keyword evidence="1" id="KW-0732">Signal</keyword>
<keyword evidence="3" id="KW-1185">Reference proteome</keyword>
<organism evidence="2 3">
    <name type="scientific">Nonomuraea muscovyensis</name>
    <dbReference type="NCBI Taxonomy" id="1124761"/>
    <lineage>
        <taxon>Bacteria</taxon>
        <taxon>Bacillati</taxon>
        <taxon>Actinomycetota</taxon>
        <taxon>Actinomycetes</taxon>
        <taxon>Streptosporangiales</taxon>
        <taxon>Streptosporangiaceae</taxon>
        <taxon>Nonomuraea</taxon>
    </lineage>
</organism>
<sequence>MNHRTSRPALAIAALATGVALLATATPAAAGTAARAAAEAATAAPKGTFGPYGYGGVRLGMTAKQAKATGKIVLKWRDHCSGWDYKAHRNPRDEIGLYISARRGVAVIFAPKGVRTPRGIGTGATLRQVRKAYPGVKEEVSGWYATAPGNPKAYYYFGVNRRGKVEALALGLKNQDCVN</sequence>
<feature type="chain" id="PRO_5031324010" evidence="1">
    <location>
        <begin position="31"/>
        <end position="179"/>
    </location>
</feature>
<evidence type="ECO:0000313" key="3">
    <source>
        <dbReference type="Proteomes" id="UP000583800"/>
    </source>
</evidence>
<dbReference type="AlphaFoldDB" id="A0A7X0C859"/>
<evidence type="ECO:0000313" key="2">
    <source>
        <dbReference type="EMBL" id="MBB6349245.1"/>
    </source>
</evidence>
<protein>
    <submittedName>
        <fullName evidence="2">Uncharacterized protein</fullName>
    </submittedName>
</protein>
<accession>A0A7X0C859</accession>
<evidence type="ECO:0000256" key="1">
    <source>
        <dbReference type="SAM" id="SignalP"/>
    </source>
</evidence>
<name>A0A7X0C859_9ACTN</name>
<reference evidence="2 3" key="1">
    <citation type="submission" date="2020-08" db="EMBL/GenBank/DDBJ databases">
        <title>Sequencing the genomes of 1000 actinobacteria strains.</title>
        <authorList>
            <person name="Klenk H.-P."/>
        </authorList>
    </citation>
    <scope>NUCLEOTIDE SEQUENCE [LARGE SCALE GENOMIC DNA]</scope>
    <source>
        <strain evidence="2 3">DSM 45913</strain>
    </source>
</reference>
<comment type="caution">
    <text evidence="2">The sequence shown here is derived from an EMBL/GenBank/DDBJ whole genome shotgun (WGS) entry which is preliminary data.</text>
</comment>
<proteinExistence type="predicted"/>
<dbReference type="EMBL" id="JACHJB010000002">
    <property type="protein sequence ID" value="MBB6349245.1"/>
    <property type="molecule type" value="Genomic_DNA"/>
</dbReference>
<dbReference type="RefSeq" id="WP_246502591.1">
    <property type="nucleotide sequence ID" value="NZ_JACHJB010000002.1"/>
</dbReference>